<dbReference type="EMBL" id="VICG01000006">
    <property type="protein sequence ID" value="KAA8570864.1"/>
    <property type="molecule type" value="Genomic_DNA"/>
</dbReference>
<dbReference type="AlphaFoldDB" id="A0A5M9JMZ5"/>
<feature type="compositionally biased region" description="Low complexity" evidence="1">
    <location>
        <begin position="146"/>
        <end position="162"/>
    </location>
</feature>
<gene>
    <name evidence="2" type="ORF">EYC84_000253</name>
</gene>
<evidence type="ECO:0000313" key="2">
    <source>
        <dbReference type="EMBL" id="KAA8570864.1"/>
    </source>
</evidence>
<feature type="region of interest" description="Disordered" evidence="1">
    <location>
        <begin position="146"/>
        <end position="185"/>
    </location>
</feature>
<evidence type="ECO:0000256" key="1">
    <source>
        <dbReference type="SAM" id="MobiDB-lite"/>
    </source>
</evidence>
<evidence type="ECO:0000313" key="3">
    <source>
        <dbReference type="Proteomes" id="UP000322873"/>
    </source>
</evidence>
<name>A0A5M9JMZ5_MONFR</name>
<dbReference type="Proteomes" id="UP000322873">
    <property type="component" value="Unassembled WGS sequence"/>
</dbReference>
<reference evidence="2 3" key="1">
    <citation type="submission" date="2019-06" db="EMBL/GenBank/DDBJ databases">
        <title>Genome Sequence of the Brown Rot Fungal Pathogen Monilinia fructicola.</title>
        <authorList>
            <person name="De Miccolis Angelini R.M."/>
            <person name="Landi L."/>
            <person name="Abate D."/>
            <person name="Pollastro S."/>
            <person name="Romanazzi G."/>
            <person name="Faretra F."/>
        </authorList>
    </citation>
    <scope>NUCLEOTIDE SEQUENCE [LARGE SCALE GENOMIC DNA]</scope>
    <source>
        <strain evidence="2 3">Mfrc123</strain>
    </source>
</reference>
<proteinExistence type="predicted"/>
<comment type="caution">
    <text evidence="2">The sequence shown here is derived from an EMBL/GenBank/DDBJ whole genome shotgun (WGS) entry which is preliminary data.</text>
</comment>
<feature type="compositionally biased region" description="Pro residues" evidence="1">
    <location>
        <begin position="163"/>
        <end position="172"/>
    </location>
</feature>
<keyword evidence="3" id="KW-1185">Reference proteome</keyword>
<sequence>MKGYVSPPTPLIRSRSNSDIVYANSRITLTKRYGSPCPELDIVSIESFLDDYVVTAEKLPLSGVDAQEAKHPKGLVGKNQFDTIHSLHPLHKHKTTKPQIHQASPPTKPQQFNFQFQTETEKEKETNSNNETSLIIIILSSPHPPLIHSSHLPPPTSLSGPQSPVPSPPFPSLPQKDVLASDVDTRQRVLIPI</sequence>
<protein>
    <submittedName>
        <fullName evidence="2">Uncharacterized protein</fullName>
    </submittedName>
</protein>
<accession>A0A5M9JMZ5</accession>
<organism evidence="2 3">
    <name type="scientific">Monilinia fructicola</name>
    <name type="common">Brown rot fungus</name>
    <name type="synonym">Ciboria fructicola</name>
    <dbReference type="NCBI Taxonomy" id="38448"/>
    <lineage>
        <taxon>Eukaryota</taxon>
        <taxon>Fungi</taxon>
        <taxon>Dikarya</taxon>
        <taxon>Ascomycota</taxon>
        <taxon>Pezizomycotina</taxon>
        <taxon>Leotiomycetes</taxon>
        <taxon>Helotiales</taxon>
        <taxon>Sclerotiniaceae</taxon>
        <taxon>Monilinia</taxon>
    </lineage>
</organism>